<gene>
    <name evidence="3" type="ORF">ACFSQ3_08810</name>
</gene>
<feature type="domain" description="Response regulatory" evidence="2">
    <location>
        <begin position="5"/>
        <end position="117"/>
    </location>
</feature>
<keyword evidence="1" id="KW-0597">Phosphoprotein</keyword>
<evidence type="ECO:0000313" key="3">
    <source>
        <dbReference type="EMBL" id="MFD2599052.1"/>
    </source>
</evidence>
<evidence type="ECO:0000256" key="1">
    <source>
        <dbReference type="PROSITE-ProRule" id="PRU00169"/>
    </source>
</evidence>
<keyword evidence="4" id="KW-1185">Reference proteome</keyword>
<dbReference type="PROSITE" id="PS50110">
    <property type="entry name" value="RESPONSE_REGULATORY"/>
    <property type="match status" value="1"/>
</dbReference>
<feature type="modified residue" description="4-aspartylphosphate" evidence="1">
    <location>
        <position position="56"/>
    </location>
</feature>
<dbReference type="Gene3D" id="2.40.50.1020">
    <property type="entry name" value="LytTr DNA-binding domain"/>
    <property type="match status" value="1"/>
</dbReference>
<proteinExistence type="predicted"/>
<name>A0ABW5NJ38_9SPHI</name>
<dbReference type="InterPro" id="IPR001789">
    <property type="entry name" value="Sig_transdc_resp-reg_receiver"/>
</dbReference>
<evidence type="ECO:0000259" key="2">
    <source>
        <dbReference type="PROSITE" id="PS50110"/>
    </source>
</evidence>
<dbReference type="InterPro" id="IPR011006">
    <property type="entry name" value="CheY-like_superfamily"/>
</dbReference>
<dbReference type="Pfam" id="PF04397">
    <property type="entry name" value="LytTR"/>
    <property type="match status" value="1"/>
</dbReference>
<comment type="caution">
    <text evidence="3">The sequence shown here is derived from an EMBL/GenBank/DDBJ whole genome shotgun (WGS) entry which is preliminary data.</text>
</comment>
<evidence type="ECO:0000313" key="4">
    <source>
        <dbReference type="Proteomes" id="UP001597393"/>
    </source>
</evidence>
<protein>
    <submittedName>
        <fullName evidence="3">LytR/AlgR family response regulator transcription factor</fullName>
    </submittedName>
</protein>
<dbReference type="Gene3D" id="3.40.50.2300">
    <property type="match status" value="1"/>
</dbReference>
<dbReference type="SMART" id="SM00850">
    <property type="entry name" value="LytTR"/>
    <property type="match status" value="1"/>
</dbReference>
<dbReference type="Proteomes" id="UP001597393">
    <property type="component" value="Unassembled WGS sequence"/>
</dbReference>
<accession>A0ABW5NJ38</accession>
<reference evidence="4" key="1">
    <citation type="journal article" date="2019" name="Int. J. Syst. Evol. Microbiol.">
        <title>The Global Catalogue of Microorganisms (GCM) 10K type strain sequencing project: providing services to taxonomists for standard genome sequencing and annotation.</title>
        <authorList>
            <consortium name="The Broad Institute Genomics Platform"/>
            <consortium name="The Broad Institute Genome Sequencing Center for Infectious Disease"/>
            <person name="Wu L."/>
            <person name="Ma J."/>
        </authorList>
    </citation>
    <scope>NUCLEOTIDE SEQUENCE [LARGE SCALE GENOMIC DNA]</scope>
    <source>
        <strain evidence="4">KCTC 42248</strain>
    </source>
</reference>
<dbReference type="SMART" id="SM00448">
    <property type="entry name" value="REC"/>
    <property type="match status" value="1"/>
</dbReference>
<sequence>MRKSIGIILDDQQSSIDYLIEKLALIEYVDIVKTFDKPLKAMAFLRKNKVDFIILDVELGSINAFEFLASLPDPNLPTILHTAHPKYEDRGYEMNLIDVLLKPVSSARLRGALRRVTRDIYETLKGDTSLDHWYDYFLVRGPARYERQLVWLKNVVCFESINRTVNIYQSDGSAPLVSSTPLREIVDRLPENWFKQCHKSYVFNINYFKSFKSNRVVLSYLASPVPVGRKHSYPEFYRFLENDDDS</sequence>
<dbReference type="SUPFAM" id="SSF52172">
    <property type="entry name" value="CheY-like"/>
    <property type="match status" value="1"/>
</dbReference>
<dbReference type="RefSeq" id="WP_380869181.1">
    <property type="nucleotide sequence ID" value="NZ_JBHUMA010000006.1"/>
</dbReference>
<dbReference type="EMBL" id="JBHUMA010000006">
    <property type="protein sequence ID" value="MFD2599052.1"/>
    <property type="molecule type" value="Genomic_DNA"/>
</dbReference>
<dbReference type="InterPro" id="IPR007492">
    <property type="entry name" value="LytTR_DNA-bd_dom"/>
</dbReference>
<dbReference type="Pfam" id="PF00072">
    <property type="entry name" value="Response_reg"/>
    <property type="match status" value="1"/>
</dbReference>
<organism evidence="3 4">
    <name type="scientific">Sphingobacterium corticis</name>
    <dbReference type="NCBI Taxonomy" id="1812823"/>
    <lineage>
        <taxon>Bacteria</taxon>
        <taxon>Pseudomonadati</taxon>
        <taxon>Bacteroidota</taxon>
        <taxon>Sphingobacteriia</taxon>
        <taxon>Sphingobacteriales</taxon>
        <taxon>Sphingobacteriaceae</taxon>
        <taxon>Sphingobacterium</taxon>
    </lineage>
</organism>